<dbReference type="EMBL" id="MEUN01000046">
    <property type="protein sequence ID" value="OGC44858.1"/>
    <property type="molecule type" value="Genomic_DNA"/>
</dbReference>
<accession>A0A1F4UIQ7</accession>
<feature type="non-terminal residue" evidence="1">
    <location>
        <position position="292"/>
    </location>
</feature>
<comment type="caution">
    <text evidence="1">The sequence shown here is derived from an EMBL/GenBank/DDBJ whole genome shotgun (WGS) entry which is preliminary data.</text>
</comment>
<dbReference type="Proteomes" id="UP000177434">
    <property type="component" value="Unassembled WGS sequence"/>
</dbReference>
<dbReference type="PANTHER" id="PTHR43861">
    <property type="entry name" value="TRANS-ACONITATE 2-METHYLTRANSFERASE-RELATED"/>
    <property type="match status" value="1"/>
</dbReference>
<organism evidence="1 2">
    <name type="scientific">candidate division WS6 bacterium RIFOXYB1_FULL_33_14</name>
    <dbReference type="NCBI Taxonomy" id="1817896"/>
    <lineage>
        <taxon>Bacteria</taxon>
        <taxon>Candidatus Dojkabacteria</taxon>
    </lineage>
</organism>
<dbReference type="PANTHER" id="PTHR43861:SF6">
    <property type="entry name" value="METHYLTRANSFERASE TYPE 11"/>
    <property type="match status" value="1"/>
</dbReference>
<sequence length="292" mass="34019">MKILKKHTYSDGDNIENFLLKFFQSNPSEKDIENVLSSNTEWAIKYHLSKDRENLLNWYSFKKGSKLVEIGAGCGAVTGAFLEQDVEVTAVELSKRRADIIRNRFKHRKNLTVFDGNIHEQKLKEKYDYATLIGVLEYAGRFSDGENPFKKMLEDTKRLLKKDGILIIAIENKLGLKYWRGAPEDHTNRLFDSLQDYPDYDGIRTFSRKELKEMLEDSGYKNVQFYYPLPDYKFCYEIFSDNYLPSKNHRIASSIFPSPHPSESFYLFDEKLVSNTLQNAGLFEDFANSFLV</sequence>
<name>A0A1F4UIQ7_9BACT</name>
<dbReference type="InterPro" id="IPR029063">
    <property type="entry name" value="SAM-dependent_MTases_sf"/>
</dbReference>
<evidence type="ECO:0000313" key="1">
    <source>
        <dbReference type="EMBL" id="OGC44858.1"/>
    </source>
</evidence>
<reference evidence="1 2" key="1">
    <citation type="journal article" date="2016" name="Nat. Commun.">
        <title>Thousands of microbial genomes shed light on interconnected biogeochemical processes in an aquifer system.</title>
        <authorList>
            <person name="Anantharaman K."/>
            <person name="Brown C.T."/>
            <person name="Hug L.A."/>
            <person name="Sharon I."/>
            <person name="Castelle C.J."/>
            <person name="Probst A.J."/>
            <person name="Thomas B.C."/>
            <person name="Singh A."/>
            <person name="Wilkins M.J."/>
            <person name="Karaoz U."/>
            <person name="Brodie E.L."/>
            <person name="Williams K.H."/>
            <person name="Hubbard S.S."/>
            <person name="Banfield J.F."/>
        </authorList>
    </citation>
    <scope>NUCLEOTIDE SEQUENCE [LARGE SCALE GENOMIC DNA]</scope>
</reference>
<proteinExistence type="predicted"/>
<dbReference type="Gene3D" id="3.40.50.150">
    <property type="entry name" value="Vaccinia Virus protein VP39"/>
    <property type="match status" value="1"/>
</dbReference>
<gene>
    <name evidence="1" type="ORF">A2400_00695</name>
</gene>
<dbReference type="SUPFAM" id="SSF53335">
    <property type="entry name" value="S-adenosyl-L-methionine-dependent methyltransferases"/>
    <property type="match status" value="1"/>
</dbReference>
<dbReference type="AlphaFoldDB" id="A0A1F4UIQ7"/>
<dbReference type="CDD" id="cd02440">
    <property type="entry name" value="AdoMet_MTases"/>
    <property type="match status" value="1"/>
</dbReference>
<protein>
    <submittedName>
        <fullName evidence="1">Uncharacterized protein</fullName>
    </submittedName>
</protein>
<dbReference type="Pfam" id="PF13489">
    <property type="entry name" value="Methyltransf_23"/>
    <property type="match status" value="1"/>
</dbReference>
<evidence type="ECO:0000313" key="2">
    <source>
        <dbReference type="Proteomes" id="UP000177434"/>
    </source>
</evidence>